<organism evidence="1">
    <name type="scientific">Eutreptiella gymnastica</name>
    <dbReference type="NCBI Taxonomy" id="73025"/>
    <lineage>
        <taxon>Eukaryota</taxon>
        <taxon>Discoba</taxon>
        <taxon>Euglenozoa</taxon>
        <taxon>Euglenida</taxon>
        <taxon>Spirocuta</taxon>
        <taxon>Euglenophyceae</taxon>
        <taxon>Eutreptiales</taxon>
        <taxon>Eutreptiaceae</taxon>
        <taxon>Eutreptiella</taxon>
    </lineage>
</organism>
<dbReference type="EMBL" id="HBGA01103708">
    <property type="protein sequence ID" value="CAD9027324.1"/>
    <property type="molecule type" value="Transcribed_RNA"/>
</dbReference>
<sequence length="99" mass="10392">MGPGGQVANLSQQISDLVMRLEVLEAFHASLPRPNPTPAVLCFVPPGSALAPHPKPTAEHLQQCECSARSSQRGFPHGVLHGIIYSVVGPQIPPPVSGN</sequence>
<reference evidence="1" key="1">
    <citation type="submission" date="2021-01" db="EMBL/GenBank/DDBJ databases">
        <authorList>
            <person name="Corre E."/>
            <person name="Pelletier E."/>
            <person name="Niang G."/>
            <person name="Scheremetjew M."/>
            <person name="Finn R."/>
            <person name="Kale V."/>
            <person name="Holt S."/>
            <person name="Cochrane G."/>
            <person name="Meng A."/>
            <person name="Brown T."/>
            <person name="Cohen L."/>
        </authorList>
    </citation>
    <scope>NUCLEOTIDE SEQUENCE</scope>
    <source>
        <strain evidence="1">NIES-381</strain>
    </source>
</reference>
<dbReference type="AlphaFoldDB" id="A0A7S1IZG1"/>
<name>A0A7S1IZG1_9EUGL</name>
<accession>A0A7S1IZG1</accession>
<gene>
    <name evidence="1" type="ORF">EGYM00392_LOCUS38456</name>
</gene>
<evidence type="ECO:0000313" key="1">
    <source>
        <dbReference type="EMBL" id="CAD9027324.1"/>
    </source>
</evidence>
<proteinExistence type="predicted"/>
<protein>
    <submittedName>
        <fullName evidence="1">Uncharacterized protein</fullName>
    </submittedName>
</protein>